<keyword evidence="3" id="KW-1185">Reference proteome</keyword>
<evidence type="ECO:0000313" key="3">
    <source>
        <dbReference type="Proteomes" id="UP001501126"/>
    </source>
</evidence>
<sequence>MKKLVAITVFLQIVLFSTAQQTDWGAWVSYVQGVNLPKNFTLHNEIQYRAWDFRGSLEQLMIRNGVGYNLTPNNDNVLLGYGYILSGIQPTDSTHDKTRSHEHRLYQQYNHKHKLGRIALSHRYRFEERFLKDDFKFRIRYFLGIAIPFNKKTIVKNAVYLSLYNEIFINTKGTVFDRNRLYGALGYSITDRVKIEAGAMAQVYQTDHRPQFQISVFTNWN</sequence>
<dbReference type="InterPro" id="IPR019619">
    <property type="entry name" value="DUF2490"/>
</dbReference>
<reference evidence="2 3" key="1">
    <citation type="journal article" date="2019" name="Int. J. Syst. Evol. Microbiol.">
        <title>The Global Catalogue of Microorganisms (GCM) 10K type strain sequencing project: providing services to taxonomists for standard genome sequencing and annotation.</title>
        <authorList>
            <consortium name="The Broad Institute Genomics Platform"/>
            <consortium name="The Broad Institute Genome Sequencing Center for Infectious Disease"/>
            <person name="Wu L."/>
            <person name="Ma J."/>
        </authorList>
    </citation>
    <scope>NUCLEOTIDE SEQUENCE [LARGE SCALE GENOMIC DNA]</scope>
    <source>
        <strain evidence="2 3">JCM 16083</strain>
    </source>
</reference>
<evidence type="ECO:0008006" key="4">
    <source>
        <dbReference type="Google" id="ProtNLM"/>
    </source>
</evidence>
<evidence type="ECO:0000256" key="1">
    <source>
        <dbReference type="SAM" id="SignalP"/>
    </source>
</evidence>
<dbReference type="EMBL" id="BAAAFH010000007">
    <property type="protein sequence ID" value="GAA0874912.1"/>
    <property type="molecule type" value="Genomic_DNA"/>
</dbReference>
<proteinExistence type="predicted"/>
<dbReference type="Proteomes" id="UP001501126">
    <property type="component" value="Unassembled WGS sequence"/>
</dbReference>
<feature type="signal peptide" evidence="1">
    <location>
        <begin position="1"/>
        <end position="21"/>
    </location>
</feature>
<protein>
    <recommendedName>
        <fullName evidence="4">DUF2490 domain-containing protein</fullName>
    </recommendedName>
</protein>
<feature type="chain" id="PRO_5046767513" description="DUF2490 domain-containing protein" evidence="1">
    <location>
        <begin position="22"/>
        <end position="221"/>
    </location>
</feature>
<evidence type="ECO:0000313" key="2">
    <source>
        <dbReference type="EMBL" id="GAA0874912.1"/>
    </source>
</evidence>
<comment type="caution">
    <text evidence="2">The sequence shown here is derived from an EMBL/GenBank/DDBJ whole genome shotgun (WGS) entry which is preliminary data.</text>
</comment>
<accession>A0ABN1MPY7</accession>
<organism evidence="2 3">
    <name type="scientific">Wandonia haliotis</name>
    <dbReference type="NCBI Taxonomy" id="574963"/>
    <lineage>
        <taxon>Bacteria</taxon>
        <taxon>Pseudomonadati</taxon>
        <taxon>Bacteroidota</taxon>
        <taxon>Flavobacteriia</taxon>
        <taxon>Flavobacteriales</taxon>
        <taxon>Crocinitomicaceae</taxon>
        <taxon>Wandonia</taxon>
    </lineage>
</organism>
<keyword evidence="1" id="KW-0732">Signal</keyword>
<dbReference type="Pfam" id="PF10677">
    <property type="entry name" value="DUF2490"/>
    <property type="match status" value="1"/>
</dbReference>
<dbReference type="RefSeq" id="WP_343785833.1">
    <property type="nucleotide sequence ID" value="NZ_BAAAFH010000007.1"/>
</dbReference>
<gene>
    <name evidence="2" type="ORF">GCM10009118_13200</name>
</gene>
<name>A0ABN1MPY7_9FLAO</name>